<accession>A0A0F9FU62</accession>
<dbReference type="InterPro" id="IPR027417">
    <property type="entry name" value="P-loop_NTPase"/>
</dbReference>
<dbReference type="Gene3D" id="3.40.50.300">
    <property type="entry name" value="P-loop containing nucleotide triphosphate hydrolases"/>
    <property type="match status" value="1"/>
</dbReference>
<dbReference type="InterPro" id="IPR025420">
    <property type="entry name" value="DUF4143"/>
</dbReference>
<gene>
    <name evidence="3" type="ORF">LCGC14_2262780</name>
</gene>
<proteinExistence type="predicted"/>
<feature type="domain" description="AAA" evidence="1">
    <location>
        <begin position="31"/>
        <end position="154"/>
    </location>
</feature>
<dbReference type="AlphaFoldDB" id="A0A0F9FU62"/>
<dbReference type="Pfam" id="PF13173">
    <property type="entry name" value="AAA_14"/>
    <property type="match status" value="1"/>
</dbReference>
<dbReference type="SUPFAM" id="SSF52540">
    <property type="entry name" value="P-loop containing nucleoside triphosphate hydrolases"/>
    <property type="match status" value="1"/>
</dbReference>
<evidence type="ECO:0000313" key="3">
    <source>
        <dbReference type="EMBL" id="KKL54702.1"/>
    </source>
</evidence>
<protein>
    <submittedName>
        <fullName evidence="3">Uncharacterized protein</fullName>
    </submittedName>
</protein>
<reference evidence="3" key="1">
    <citation type="journal article" date="2015" name="Nature">
        <title>Complex archaea that bridge the gap between prokaryotes and eukaryotes.</title>
        <authorList>
            <person name="Spang A."/>
            <person name="Saw J.H."/>
            <person name="Jorgensen S.L."/>
            <person name="Zaremba-Niedzwiedzka K."/>
            <person name="Martijn J."/>
            <person name="Lind A.E."/>
            <person name="van Eijk R."/>
            <person name="Schleper C."/>
            <person name="Guy L."/>
            <person name="Ettema T.J."/>
        </authorList>
    </citation>
    <scope>NUCLEOTIDE SEQUENCE</scope>
</reference>
<dbReference type="EMBL" id="LAZR01031107">
    <property type="protein sequence ID" value="KKL54702.1"/>
    <property type="molecule type" value="Genomic_DNA"/>
</dbReference>
<evidence type="ECO:0000259" key="2">
    <source>
        <dbReference type="Pfam" id="PF13635"/>
    </source>
</evidence>
<sequence length="396" mass="46061">MDQLLEKSAQLVENVALSRRRYLYTVINWKNRLIGIKGSRGTGKTTMLLQRLNQLQLPPDQASYWSLDDFYFNSNTLVETAEQFYKQGGTHLFLDEVHKYENWSVQIKNLYDFYPKLNIVFTGSSIIDIARESGDLSRRMLMYQLHGLSFREYLEFNNILEYPALKLSHILLPNRNWAALFPENFRPLKHFRDYLQYGYYPFSLEDKQGYATRLQQLTRLIVEYDMAEIKGFDIRNAKKILQLLSILAANVPFQPNITAIATKSGIHRNTVVQYLHYLEQAQLIRLLYPSGISVALLQKPEKIYLDNPNLAFIFSEQSPNTGNLRETFFLSQVAVGHQIAYPKKGDFLIDDKYTFEVGGKDKTSKQIKNILNAYVVADNVEFPVTKLPLWLFGFLY</sequence>
<dbReference type="InterPro" id="IPR041682">
    <property type="entry name" value="AAA_14"/>
</dbReference>
<dbReference type="Pfam" id="PF13635">
    <property type="entry name" value="DUF4143"/>
    <property type="match status" value="1"/>
</dbReference>
<evidence type="ECO:0000259" key="1">
    <source>
        <dbReference type="Pfam" id="PF13173"/>
    </source>
</evidence>
<feature type="domain" description="DUF4143" evidence="2">
    <location>
        <begin position="232"/>
        <end position="334"/>
    </location>
</feature>
<comment type="caution">
    <text evidence="3">The sequence shown here is derived from an EMBL/GenBank/DDBJ whole genome shotgun (WGS) entry which is preliminary data.</text>
</comment>
<name>A0A0F9FU62_9ZZZZ</name>
<dbReference type="PANTHER" id="PTHR42990">
    <property type="entry name" value="ATPASE"/>
    <property type="match status" value="1"/>
</dbReference>
<organism evidence="3">
    <name type="scientific">marine sediment metagenome</name>
    <dbReference type="NCBI Taxonomy" id="412755"/>
    <lineage>
        <taxon>unclassified sequences</taxon>
        <taxon>metagenomes</taxon>
        <taxon>ecological metagenomes</taxon>
    </lineage>
</organism>
<dbReference type="PANTHER" id="PTHR42990:SF1">
    <property type="entry name" value="AAA+ ATPASE DOMAIN-CONTAINING PROTEIN"/>
    <property type="match status" value="1"/>
</dbReference>